<proteinExistence type="predicted"/>
<dbReference type="Gene3D" id="1.10.260.40">
    <property type="entry name" value="lambda repressor-like DNA-binding domains"/>
    <property type="match status" value="1"/>
</dbReference>
<evidence type="ECO:0000259" key="2">
    <source>
        <dbReference type="PROSITE" id="PS50943"/>
    </source>
</evidence>
<reference evidence="3 4" key="1">
    <citation type="submission" date="2016-10" db="EMBL/GenBank/DDBJ databases">
        <authorList>
            <person name="de Groot N.N."/>
        </authorList>
    </citation>
    <scope>NUCLEOTIDE SEQUENCE [LARGE SCALE GENOMIC DNA]</scope>
    <source>
        <strain evidence="3 4">DSM 21039</strain>
    </source>
</reference>
<dbReference type="PANTHER" id="PTHR36924:SF1">
    <property type="entry name" value="ANTITOXIN HIGA-1"/>
    <property type="match status" value="1"/>
</dbReference>
<dbReference type="AlphaFoldDB" id="A0A1H7HXY0"/>
<dbReference type="SUPFAM" id="SSF47413">
    <property type="entry name" value="lambda repressor-like DNA-binding domains"/>
    <property type="match status" value="1"/>
</dbReference>
<dbReference type="InterPro" id="IPR010982">
    <property type="entry name" value="Lambda_DNA-bd_dom_sf"/>
</dbReference>
<dbReference type="PROSITE" id="PS50943">
    <property type="entry name" value="HTH_CROC1"/>
    <property type="match status" value="1"/>
</dbReference>
<dbReference type="NCBIfam" id="TIGR02607">
    <property type="entry name" value="antidote_HigA"/>
    <property type="match status" value="1"/>
</dbReference>
<accession>A0A1H7HXY0</accession>
<dbReference type="SMART" id="SM00530">
    <property type="entry name" value="HTH_XRE"/>
    <property type="match status" value="1"/>
</dbReference>
<gene>
    <name evidence="3" type="ORF">SAMN04488505_101416</name>
</gene>
<evidence type="ECO:0000313" key="3">
    <source>
        <dbReference type="EMBL" id="SEK55156.1"/>
    </source>
</evidence>
<dbReference type="InterPro" id="IPR013430">
    <property type="entry name" value="Toxin_antidote_HigA"/>
</dbReference>
<dbReference type="RefSeq" id="WP_089906484.1">
    <property type="nucleotide sequence ID" value="NZ_FOBB01000001.1"/>
</dbReference>
<protein>
    <submittedName>
        <fullName evidence="3">Addiction module antidote protein, HigA family</fullName>
    </submittedName>
</protein>
<dbReference type="STRING" id="573321.SAMN04488505_101416"/>
<evidence type="ECO:0000256" key="1">
    <source>
        <dbReference type="ARBA" id="ARBA00023125"/>
    </source>
</evidence>
<sequence length="112" mass="12862">MYNMYNENIVLGKNGQPIHSRIAIHPGEVLRDEIEARGLIKKEFAAKIELLPQHLSELFAGKRHFTAVLAIKLEEVLDIDAEFWLQLQNEYDLTIVRNKKIAKGKPAAKRSR</sequence>
<dbReference type="GO" id="GO:0003677">
    <property type="term" value="F:DNA binding"/>
    <property type="evidence" value="ECO:0007669"/>
    <property type="project" value="UniProtKB-KW"/>
</dbReference>
<organism evidence="3 4">
    <name type="scientific">Chitinophaga rupis</name>
    <dbReference type="NCBI Taxonomy" id="573321"/>
    <lineage>
        <taxon>Bacteria</taxon>
        <taxon>Pseudomonadati</taxon>
        <taxon>Bacteroidota</taxon>
        <taxon>Chitinophagia</taxon>
        <taxon>Chitinophagales</taxon>
        <taxon>Chitinophagaceae</taxon>
        <taxon>Chitinophaga</taxon>
    </lineage>
</organism>
<dbReference type="Proteomes" id="UP000198984">
    <property type="component" value="Unassembled WGS sequence"/>
</dbReference>
<dbReference type="CDD" id="cd00093">
    <property type="entry name" value="HTH_XRE"/>
    <property type="match status" value="1"/>
</dbReference>
<keyword evidence="1" id="KW-0238">DNA-binding</keyword>
<dbReference type="Pfam" id="PF01381">
    <property type="entry name" value="HTH_3"/>
    <property type="match status" value="1"/>
</dbReference>
<evidence type="ECO:0000313" key="4">
    <source>
        <dbReference type="Proteomes" id="UP000198984"/>
    </source>
</evidence>
<keyword evidence="4" id="KW-1185">Reference proteome</keyword>
<dbReference type="InterPro" id="IPR001387">
    <property type="entry name" value="Cro/C1-type_HTH"/>
</dbReference>
<dbReference type="OrthoDB" id="9796786at2"/>
<name>A0A1H7HXY0_9BACT</name>
<dbReference type="EMBL" id="FOBB01000001">
    <property type="protein sequence ID" value="SEK55156.1"/>
    <property type="molecule type" value="Genomic_DNA"/>
</dbReference>
<dbReference type="PANTHER" id="PTHR36924">
    <property type="entry name" value="ANTITOXIN HIGA-1"/>
    <property type="match status" value="1"/>
</dbReference>
<feature type="domain" description="HTH cro/C1-type" evidence="2">
    <location>
        <begin position="30"/>
        <end position="84"/>
    </location>
</feature>